<protein>
    <submittedName>
        <fullName evidence="3">YHS domain-containing protein</fullName>
    </submittedName>
</protein>
<dbReference type="NCBIfam" id="NF041384">
    <property type="entry name" value="YHS_seleno_dom"/>
    <property type="match status" value="1"/>
</dbReference>
<evidence type="ECO:0000259" key="2">
    <source>
        <dbReference type="Pfam" id="PF04945"/>
    </source>
</evidence>
<keyword evidence="4" id="KW-1185">Reference proteome</keyword>
<organism evidence="3 4">
    <name type="scientific">Parvularcula mediterranea</name>
    <dbReference type="NCBI Taxonomy" id="2732508"/>
    <lineage>
        <taxon>Bacteria</taxon>
        <taxon>Pseudomonadati</taxon>
        <taxon>Pseudomonadota</taxon>
        <taxon>Alphaproteobacteria</taxon>
        <taxon>Parvularculales</taxon>
        <taxon>Parvularculaceae</taxon>
        <taxon>Parvularcula</taxon>
    </lineage>
</organism>
<feature type="chain" id="PRO_5030971759" evidence="1">
    <location>
        <begin position="25"/>
        <end position="149"/>
    </location>
</feature>
<feature type="domain" description="YHS" evidence="2">
    <location>
        <begin position="49"/>
        <end position="89"/>
    </location>
</feature>
<dbReference type="EMBL" id="JABFCX010000003">
    <property type="protein sequence ID" value="NNU17350.1"/>
    <property type="molecule type" value="Genomic_DNA"/>
</dbReference>
<sequence>MKKIITAAIFGIAAATAIPAAAYAADPVSTGRFNNVAAGGYDVVSFFSGEGVEGSADFSTTYQGAEFHFASAESLATFVADPDAYAPQYGGYCAWAVANGKLAWGNPKNANIVDGKLYLNYNDGIEKKWLADIDGFITKADAEWPEILN</sequence>
<evidence type="ECO:0000313" key="3">
    <source>
        <dbReference type="EMBL" id="NNU17350.1"/>
    </source>
</evidence>
<accession>A0A7Y3RNQ6</accession>
<dbReference type="AlphaFoldDB" id="A0A7Y3RNQ6"/>
<reference evidence="3 4" key="1">
    <citation type="submission" date="2020-05" db="EMBL/GenBank/DDBJ databases">
        <title>Parvularcula mediterraneae sp. nov., isolated from polypropylene straw from shallow seawater of the seashore of Laganas in Zakynthos island, Greece.</title>
        <authorList>
            <person name="Szabo I."/>
            <person name="Al-Omari J."/>
            <person name="Rado J."/>
            <person name="Szerdahelyi G.S."/>
        </authorList>
    </citation>
    <scope>NUCLEOTIDE SEQUENCE [LARGE SCALE GENOMIC DNA]</scope>
    <source>
        <strain evidence="3 4">ZS-1/3</strain>
    </source>
</reference>
<evidence type="ECO:0000256" key="1">
    <source>
        <dbReference type="SAM" id="SignalP"/>
    </source>
</evidence>
<dbReference type="InterPro" id="IPR007029">
    <property type="entry name" value="YHS_dom"/>
</dbReference>
<dbReference type="Pfam" id="PF04945">
    <property type="entry name" value="YHS"/>
    <property type="match status" value="1"/>
</dbReference>
<gene>
    <name evidence="3" type="ORF">HK107_13545</name>
</gene>
<keyword evidence="1" id="KW-0732">Signal</keyword>
<dbReference type="RefSeq" id="WP_173200688.1">
    <property type="nucleotide sequence ID" value="NZ_JABFCX010000003.1"/>
</dbReference>
<dbReference type="Proteomes" id="UP000536835">
    <property type="component" value="Unassembled WGS sequence"/>
</dbReference>
<comment type="caution">
    <text evidence="3">The sequence shown here is derived from an EMBL/GenBank/DDBJ whole genome shotgun (WGS) entry which is preliminary data.</text>
</comment>
<feature type="signal peptide" evidence="1">
    <location>
        <begin position="1"/>
        <end position="24"/>
    </location>
</feature>
<name>A0A7Y3RNQ6_9PROT</name>
<evidence type="ECO:0000313" key="4">
    <source>
        <dbReference type="Proteomes" id="UP000536835"/>
    </source>
</evidence>
<proteinExistence type="predicted"/>